<sequence>MPHLNALAALIARYAPTDGTHDTPVPNLTLYRSSQPTEPTHGMYEPAFCIVAQGRKQIELAGETYIYDGARSLIVSVDLPVVGRVIEATENEPYLGAKLSLDPKALNALLIEHRLDRREPPAGVAVSLADTTGEMLDAFTRLVGLLAAPHDIGALAPLAEREILYRLLTGALAARVRQIATADSKISQVNRAIDWIKRNFNQPFRMEQVCAAANMSPSALHAHFKTVTSMSPLQYQKHLRLQEARRLIVSNARDAATAGHAVGYESPSQFSREYRRLFGAPPIRDAARLRETPAAELSVG</sequence>
<keyword evidence="2" id="KW-0804">Transcription</keyword>
<keyword evidence="5" id="KW-1185">Reference proteome</keyword>
<keyword evidence="1" id="KW-0805">Transcription regulation</keyword>
<feature type="domain" description="HTH araC/xylS-type" evidence="3">
    <location>
        <begin position="190"/>
        <end position="288"/>
    </location>
</feature>
<dbReference type="SUPFAM" id="SSF46689">
    <property type="entry name" value="Homeodomain-like"/>
    <property type="match status" value="2"/>
</dbReference>
<dbReference type="Pfam" id="PF06719">
    <property type="entry name" value="AraC_N"/>
    <property type="match status" value="1"/>
</dbReference>
<reference evidence="4" key="2">
    <citation type="submission" date="2023-01" db="EMBL/GenBank/DDBJ databases">
        <authorList>
            <person name="Sun Q."/>
            <person name="Evtushenko L."/>
        </authorList>
    </citation>
    <scope>NUCLEOTIDE SEQUENCE</scope>
    <source>
        <strain evidence="4">VKM B-2748</strain>
    </source>
</reference>
<dbReference type="SMART" id="SM00342">
    <property type="entry name" value="HTH_ARAC"/>
    <property type="match status" value="1"/>
</dbReference>
<proteinExistence type="predicted"/>
<dbReference type="PANTHER" id="PTHR43436:SF1">
    <property type="entry name" value="TRANSCRIPTIONAL REGULATORY PROTEIN"/>
    <property type="match status" value="1"/>
</dbReference>
<organism evidence="4 5">
    <name type="scientific">Methylopila turkensis</name>
    <dbReference type="NCBI Taxonomy" id="1437816"/>
    <lineage>
        <taxon>Bacteria</taxon>
        <taxon>Pseudomonadati</taxon>
        <taxon>Pseudomonadota</taxon>
        <taxon>Alphaproteobacteria</taxon>
        <taxon>Hyphomicrobiales</taxon>
        <taxon>Methylopilaceae</taxon>
        <taxon>Methylopila</taxon>
    </lineage>
</organism>
<evidence type="ECO:0000313" key="5">
    <source>
        <dbReference type="Proteomes" id="UP001143309"/>
    </source>
</evidence>
<protein>
    <submittedName>
        <fullName evidence="4">AraC family transcriptional regulator</fullName>
    </submittedName>
</protein>
<accession>A0A9W6JQT2</accession>
<dbReference type="InterPro" id="IPR009594">
    <property type="entry name" value="Tscrpt_reg_HTH_AraC_N"/>
</dbReference>
<dbReference type="PROSITE" id="PS01124">
    <property type="entry name" value="HTH_ARAC_FAMILY_2"/>
    <property type="match status" value="1"/>
</dbReference>
<evidence type="ECO:0000313" key="4">
    <source>
        <dbReference type="EMBL" id="GLK80871.1"/>
    </source>
</evidence>
<dbReference type="PANTHER" id="PTHR43436">
    <property type="entry name" value="ARAC-FAMILY TRANSCRIPTIONAL REGULATOR"/>
    <property type="match status" value="1"/>
</dbReference>
<evidence type="ECO:0000256" key="1">
    <source>
        <dbReference type="ARBA" id="ARBA00023015"/>
    </source>
</evidence>
<reference evidence="4" key="1">
    <citation type="journal article" date="2014" name="Int. J. Syst. Evol. Microbiol.">
        <title>Complete genome sequence of Corynebacterium casei LMG S-19264T (=DSM 44701T), isolated from a smear-ripened cheese.</title>
        <authorList>
            <consortium name="US DOE Joint Genome Institute (JGI-PGF)"/>
            <person name="Walter F."/>
            <person name="Albersmeier A."/>
            <person name="Kalinowski J."/>
            <person name="Ruckert C."/>
        </authorList>
    </citation>
    <scope>NUCLEOTIDE SEQUENCE</scope>
    <source>
        <strain evidence="4">VKM B-2748</strain>
    </source>
</reference>
<evidence type="ECO:0000259" key="3">
    <source>
        <dbReference type="PROSITE" id="PS01124"/>
    </source>
</evidence>
<name>A0A9W6JQT2_9HYPH</name>
<dbReference type="InterPro" id="IPR018060">
    <property type="entry name" value="HTH_AraC"/>
</dbReference>
<dbReference type="Gene3D" id="1.10.10.60">
    <property type="entry name" value="Homeodomain-like"/>
    <property type="match status" value="2"/>
</dbReference>
<gene>
    <name evidence="4" type="ORF">GCM10008174_26120</name>
</gene>
<dbReference type="InterPro" id="IPR009057">
    <property type="entry name" value="Homeodomain-like_sf"/>
</dbReference>
<dbReference type="GO" id="GO:0043565">
    <property type="term" value="F:sequence-specific DNA binding"/>
    <property type="evidence" value="ECO:0007669"/>
    <property type="project" value="InterPro"/>
</dbReference>
<dbReference type="Proteomes" id="UP001143309">
    <property type="component" value="Unassembled WGS sequence"/>
</dbReference>
<dbReference type="RefSeq" id="WP_271201351.1">
    <property type="nucleotide sequence ID" value="NZ_BSFL01000003.1"/>
</dbReference>
<dbReference type="EMBL" id="BSFL01000003">
    <property type="protein sequence ID" value="GLK80871.1"/>
    <property type="molecule type" value="Genomic_DNA"/>
</dbReference>
<evidence type="ECO:0000256" key="2">
    <source>
        <dbReference type="ARBA" id="ARBA00023163"/>
    </source>
</evidence>
<dbReference type="AlphaFoldDB" id="A0A9W6JQT2"/>
<dbReference type="Pfam" id="PF12833">
    <property type="entry name" value="HTH_18"/>
    <property type="match status" value="1"/>
</dbReference>
<comment type="caution">
    <text evidence="4">The sequence shown here is derived from an EMBL/GenBank/DDBJ whole genome shotgun (WGS) entry which is preliminary data.</text>
</comment>
<dbReference type="GO" id="GO:0003700">
    <property type="term" value="F:DNA-binding transcription factor activity"/>
    <property type="evidence" value="ECO:0007669"/>
    <property type="project" value="InterPro"/>
</dbReference>